<organism evidence="3 4">
    <name type="scientific">Dimorphilus gyrociliatus</name>
    <dbReference type="NCBI Taxonomy" id="2664684"/>
    <lineage>
        <taxon>Eukaryota</taxon>
        <taxon>Metazoa</taxon>
        <taxon>Spiralia</taxon>
        <taxon>Lophotrochozoa</taxon>
        <taxon>Annelida</taxon>
        <taxon>Polychaeta</taxon>
        <taxon>Polychaeta incertae sedis</taxon>
        <taxon>Dinophilidae</taxon>
        <taxon>Dimorphilus</taxon>
    </lineage>
</organism>
<keyword evidence="4" id="KW-1185">Reference proteome</keyword>
<dbReference type="Proteomes" id="UP000549394">
    <property type="component" value="Unassembled WGS sequence"/>
</dbReference>
<dbReference type="Gene3D" id="2.30.29.30">
    <property type="entry name" value="Pleckstrin-homology domain (PH domain)/Phosphotyrosine-binding domain (PTB)"/>
    <property type="match status" value="2"/>
</dbReference>
<dbReference type="EMBL" id="CAJFCJ010000011">
    <property type="protein sequence ID" value="CAD5119885.1"/>
    <property type="molecule type" value="Genomic_DNA"/>
</dbReference>
<dbReference type="InterPro" id="IPR037843">
    <property type="entry name" value="Kindlin/fermitin"/>
</dbReference>
<reference evidence="3 4" key="1">
    <citation type="submission" date="2020-08" db="EMBL/GenBank/DDBJ databases">
        <authorList>
            <person name="Hejnol A."/>
        </authorList>
    </citation>
    <scope>NUCLEOTIDE SEQUENCE [LARGE SCALE GENOMIC DNA]</scope>
</reference>
<dbReference type="PANTHER" id="PTHR16160:SF13">
    <property type="entry name" value="FERMITIN 2-RELATED"/>
    <property type="match status" value="1"/>
</dbReference>
<dbReference type="GO" id="GO:0007160">
    <property type="term" value="P:cell-matrix adhesion"/>
    <property type="evidence" value="ECO:0007669"/>
    <property type="project" value="TreeGrafter"/>
</dbReference>
<accession>A0A7I8VVY3</accession>
<dbReference type="SMART" id="SM00233">
    <property type="entry name" value="PH"/>
    <property type="match status" value="1"/>
</dbReference>
<evidence type="ECO:0000313" key="3">
    <source>
        <dbReference type="EMBL" id="CAD5119885.1"/>
    </source>
</evidence>
<dbReference type="GO" id="GO:0007229">
    <property type="term" value="P:integrin-mediated signaling pathway"/>
    <property type="evidence" value="ECO:0007669"/>
    <property type="project" value="InterPro"/>
</dbReference>
<dbReference type="PROSITE" id="PS50003">
    <property type="entry name" value="PH_DOMAIN"/>
    <property type="match status" value="1"/>
</dbReference>
<dbReference type="PANTHER" id="PTHR16160">
    <property type="entry name" value="FERMITIN 2-RELATED"/>
    <property type="match status" value="1"/>
</dbReference>
<dbReference type="Gene3D" id="3.10.20.90">
    <property type="entry name" value="Phosphatidylinositol 3-kinase Catalytic Subunit, Chain A, domain 1"/>
    <property type="match status" value="2"/>
</dbReference>
<name>A0A7I8VVY3_9ANNE</name>
<dbReference type="InterPro" id="IPR001849">
    <property type="entry name" value="PH_domain"/>
</dbReference>
<evidence type="ECO:0000256" key="1">
    <source>
        <dbReference type="SAM" id="MobiDB-lite"/>
    </source>
</evidence>
<dbReference type="InterPro" id="IPR011993">
    <property type="entry name" value="PH-like_dom_sf"/>
</dbReference>
<dbReference type="Pfam" id="PF02174">
    <property type="entry name" value="IRS"/>
    <property type="match status" value="1"/>
</dbReference>
<evidence type="ECO:0000259" key="2">
    <source>
        <dbReference type="PROSITE" id="PS50003"/>
    </source>
</evidence>
<evidence type="ECO:0000313" key="4">
    <source>
        <dbReference type="Proteomes" id="UP000549394"/>
    </source>
</evidence>
<dbReference type="InterPro" id="IPR002404">
    <property type="entry name" value="IRS_PTB"/>
</dbReference>
<dbReference type="InterPro" id="IPR040790">
    <property type="entry name" value="Kindlin_2_N"/>
</dbReference>
<dbReference type="GO" id="GO:0005178">
    <property type="term" value="F:integrin binding"/>
    <property type="evidence" value="ECO:0007669"/>
    <property type="project" value="TreeGrafter"/>
</dbReference>
<dbReference type="AlphaFoldDB" id="A0A7I8VVY3"/>
<dbReference type="SUPFAM" id="SSF50729">
    <property type="entry name" value="PH domain-like"/>
    <property type="match status" value="2"/>
</dbReference>
<dbReference type="InterPro" id="IPR019748">
    <property type="entry name" value="FERM_central"/>
</dbReference>
<gene>
    <name evidence="3" type="ORF">DGYR_LOCUS8064</name>
</gene>
<dbReference type="InterPro" id="IPR019749">
    <property type="entry name" value="Band_41_domain"/>
</dbReference>
<dbReference type="InterPro" id="IPR035963">
    <property type="entry name" value="FERM_2"/>
</dbReference>
<sequence>MANSAGIMADGVRADGSWELHVQVDDVPLRELGSTDPSTSVDKKIRVRGDQQIGSVMSKITESVSDIVQKDWSCYRLWWPEKKLWLKKTRSTLDQCGVLSTSKLEFTPAYKSIYVQLPDLQQRELTVDFSMDVFEVIIDLCKRFKIRHPEELSLSRKLDKEELRRNQGISATRRQALGNHSLNGHYMSHSSLDNLASPKFNGVGSPNTPQGTLRPPPSPYPFSTIASHNNSSLLNGSLHSLSFELDEKSFTNSPQELDVQATLRGLNRPRNLSEKARINAGWLDSCRSLMEQDIDRGTLLLLRFKYASYYDLNPKYDSVRVNQLFEQARWSLLTETIDCTEEDMVLFAALNHHIYSKARRGETDFVDGENNVDNVDSMLDELESALAGTHGLNTSIVIEHVPELCSQLQYVTNKPKKSLLPDLSKKRKQTSFFHLKEKTLSAYKRREDKDVTNPSWSVDLDECEVREEVNLSTRLFVIRLFTSLGSDGFSELCLHCDSQEQFKDWVTACKLASRGKTMADCSYQLEKDALQKKLDMLTFETSSPTERLSSAEMYVSPKYMKKHKSGIISKISAVCSNSKLNKMSINEAKMQYLKLWQDLPEQPLTYFIVRFDGSKKEELLAIAADKIVRMDLINGSVIQKWPFKNMNRWHVNWQTKQVCIEFREKTRENTVKFYCLTADCKTVHEFIGGYIFVGMRSADKSQTLDKSKFYKLTAGRE</sequence>
<dbReference type="SMART" id="SM00295">
    <property type="entry name" value="B41"/>
    <property type="match status" value="1"/>
</dbReference>
<dbReference type="OrthoDB" id="10057618at2759"/>
<dbReference type="Pfam" id="PF18124">
    <property type="entry name" value="Kindlin_2_N"/>
    <property type="match status" value="1"/>
</dbReference>
<dbReference type="Pfam" id="PF00169">
    <property type="entry name" value="PH"/>
    <property type="match status" value="1"/>
</dbReference>
<dbReference type="SUPFAM" id="SSF47031">
    <property type="entry name" value="Second domain of FERM"/>
    <property type="match status" value="1"/>
</dbReference>
<comment type="caution">
    <text evidence="3">The sequence shown here is derived from an EMBL/GenBank/DDBJ whole genome shotgun (WGS) entry which is preliminary data.</text>
</comment>
<dbReference type="Pfam" id="PF00373">
    <property type="entry name" value="FERM_M"/>
    <property type="match status" value="1"/>
</dbReference>
<feature type="domain" description="PH" evidence="2">
    <location>
        <begin position="413"/>
        <end position="514"/>
    </location>
</feature>
<feature type="region of interest" description="Disordered" evidence="1">
    <location>
        <begin position="197"/>
        <end position="218"/>
    </location>
</feature>
<dbReference type="CDD" id="cd17095">
    <property type="entry name" value="FERM_F0_kindlins"/>
    <property type="match status" value="1"/>
</dbReference>
<dbReference type="GO" id="GO:0030055">
    <property type="term" value="C:cell-substrate junction"/>
    <property type="evidence" value="ECO:0007669"/>
    <property type="project" value="TreeGrafter"/>
</dbReference>
<proteinExistence type="predicted"/>
<protein>
    <submittedName>
        <fullName evidence="3">DgyrCDS8468</fullName>
    </submittedName>
</protein>